<evidence type="ECO:0000256" key="7">
    <source>
        <dbReference type="ARBA" id="ARBA00023136"/>
    </source>
</evidence>
<comment type="caution">
    <text evidence="10">The sequence shown here is derived from an EMBL/GenBank/DDBJ whole genome shotgun (WGS) entry which is preliminary data.</text>
</comment>
<dbReference type="Proteomes" id="UP001254608">
    <property type="component" value="Unassembled WGS sequence"/>
</dbReference>
<proteinExistence type="inferred from homology"/>
<evidence type="ECO:0000256" key="4">
    <source>
        <dbReference type="ARBA" id="ARBA00022475"/>
    </source>
</evidence>
<feature type="transmembrane region" description="Helical" evidence="8">
    <location>
        <begin position="58"/>
        <end position="75"/>
    </location>
</feature>
<dbReference type="CDD" id="cd17503">
    <property type="entry name" value="MFS_LmrB_MDR_like"/>
    <property type="match status" value="1"/>
</dbReference>
<dbReference type="PROSITE" id="PS00216">
    <property type="entry name" value="SUGAR_TRANSPORT_1"/>
    <property type="match status" value="1"/>
</dbReference>
<evidence type="ECO:0000256" key="1">
    <source>
        <dbReference type="ARBA" id="ARBA00004651"/>
    </source>
</evidence>
<dbReference type="PRINTS" id="PR01036">
    <property type="entry name" value="TCRTETB"/>
</dbReference>
<evidence type="ECO:0000256" key="6">
    <source>
        <dbReference type="ARBA" id="ARBA00022989"/>
    </source>
</evidence>
<evidence type="ECO:0000313" key="10">
    <source>
        <dbReference type="EMBL" id="MDT0496554.1"/>
    </source>
</evidence>
<feature type="transmembrane region" description="Helical" evidence="8">
    <location>
        <begin position="246"/>
        <end position="265"/>
    </location>
</feature>
<feature type="transmembrane region" description="Helical" evidence="8">
    <location>
        <begin position="146"/>
        <end position="167"/>
    </location>
</feature>
<evidence type="ECO:0000313" key="11">
    <source>
        <dbReference type="Proteomes" id="UP001254608"/>
    </source>
</evidence>
<dbReference type="EMBL" id="JAVRIC010000004">
    <property type="protein sequence ID" value="MDT0496554.1"/>
    <property type="molecule type" value="Genomic_DNA"/>
</dbReference>
<organism evidence="10 11">
    <name type="scientific">Banduia mediterranea</name>
    <dbReference type="NCBI Taxonomy" id="3075609"/>
    <lineage>
        <taxon>Bacteria</taxon>
        <taxon>Pseudomonadati</taxon>
        <taxon>Pseudomonadota</taxon>
        <taxon>Gammaproteobacteria</taxon>
        <taxon>Nevskiales</taxon>
        <taxon>Algiphilaceae</taxon>
        <taxon>Banduia</taxon>
    </lineage>
</organism>
<keyword evidence="6 8" id="KW-1133">Transmembrane helix</keyword>
<protein>
    <submittedName>
        <fullName evidence="10">DHA2 family efflux MFS transporter permease subunit</fullName>
    </submittedName>
</protein>
<dbReference type="InterPro" id="IPR005829">
    <property type="entry name" value="Sugar_transporter_CS"/>
</dbReference>
<dbReference type="Gene3D" id="1.20.1250.20">
    <property type="entry name" value="MFS general substrate transporter like domains"/>
    <property type="match status" value="1"/>
</dbReference>
<dbReference type="InterPro" id="IPR036259">
    <property type="entry name" value="MFS_trans_sf"/>
</dbReference>
<dbReference type="InterPro" id="IPR004638">
    <property type="entry name" value="EmrB-like"/>
</dbReference>
<feature type="transmembrane region" description="Helical" evidence="8">
    <location>
        <begin position="173"/>
        <end position="195"/>
    </location>
</feature>
<dbReference type="PANTHER" id="PTHR42718:SF9">
    <property type="entry name" value="MAJOR FACILITATOR SUPERFAMILY MULTIDRUG TRANSPORTER MFSC"/>
    <property type="match status" value="1"/>
</dbReference>
<keyword evidence="3" id="KW-0813">Transport</keyword>
<keyword evidence="4" id="KW-1003">Cell membrane</keyword>
<dbReference type="InterPro" id="IPR011701">
    <property type="entry name" value="MFS"/>
</dbReference>
<feature type="transmembrane region" description="Helical" evidence="8">
    <location>
        <begin position="490"/>
        <end position="511"/>
    </location>
</feature>
<dbReference type="Gene3D" id="1.20.1720.10">
    <property type="entry name" value="Multidrug resistance protein D"/>
    <property type="match status" value="1"/>
</dbReference>
<gene>
    <name evidence="10" type="ORF">RM530_04135</name>
</gene>
<feature type="transmembrane region" description="Helical" evidence="8">
    <location>
        <begin position="20"/>
        <end position="46"/>
    </location>
</feature>
<reference evidence="10 11" key="1">
    <citation type="submission" date="2023-09" db="EMBL/GenBank/DDBJ databases">
        <authorList>
            <person name="Rey-Velasco X."/>
        </authorList>
    </citation>
    <scope>NUCLEOTIDE SEQUENCE [LARGE SCALE GENOMIC DNA]</scope>
    <source>
        <strain evidence="10 11">W345</strain>
    </source>
</reference>
<keyword evidence="5 8" id="KW-0812">Transmembrane</keyword>
<dbReference type="NCBIfam" id="TIGR00711">
    <property type="entry name" value="efflux_EmrB"/>
    <property type="match status" value="1"/>
</dbReference>
<sequence>MAGISAGSAGLPASARNPYLIATVVGIAAFMEVLDISIANVALQHIAGSLSAGQEESTWVLTSYLVANGIVLPMSGWLSDLIGRRRFFIMSVGVFSVASFLCGIAPSLELLICARVLQGFGGAGLQPVSQAILSDAFPPEKRGMAFGIYGMAVVAAPAIGPTLGGWITENYSWHWIFLINVPIGMLLIALARVFVSDPPELVEARKTRMARGFKIDYLGLALITLGLGALQIVLDKGQQEDWFDSGFIQLWALFAAIGIVGAVFWELRQKDPIVNLRLLRQRNFGIANGLMFLLGFVLLSTTLLLPQLTQSLLGYNALLAGLVLTPGGMILLVLMPLMGRLVSVIDARLLIGIGCMIVGSSMLYMGTLSLDVDFNTLVWARMFQTAGLAFLFIPINTLAYVGISPDQSGSASALINLMRNVGGSFGISLTTTLLARGAQAHQVELVDRVTPLDPVYQATMDGLQAATGSEQAAHGAIYQMVVQQATMLSFVDVFHVLAIIIFACLLSVFALRKGGAPPPGAH</sequence>
<dbReference type="SUPFAM" id="SSF103473">
    <property type="entry name" value="MFS general substrate transporter"/>
    <property type="match status" value="1"/>
</dbReference>
<evidence type="ECO:0000259" key="9">
    <source>
        <dbReference type="PROSITE" id="PS50850"/>
    </source>
</evidence>
<evidence type="ECO:0000256" key="3">
    <source>
        <dbReference type="ARBA" id="ARBA00022448"/>
    </source>
</evidence>
<keyword evidence="7 8" id="KW-0472">Membrane</keyword>
<name>A0ABU2WH15_9GAMM</name>
<dbReference type="PROSITE" id="PS50850">
    <property type="entry name" value="MFS"/>
    <property type="match status" value="1"/>
</dbReference>
<dbReference type="Pfam" id="PF07690">
    <property type="entry name" value="MFS_1"/>
    <property type="match status" value="1"/>
</dbReference>
<dbReference type="InterPro" id="IPR020846">
    <property type="entry name" value="MFS_dom"/>
</dbReference>
<dbReference type="PANTHER" id="PTHR42718">
    <property type="entry name" value="MAJOR FACILITATOR SUPERFAMILY MULTIDRUG TRANSPORTER MFSC"/>
    <property type="match status" value="1"/>
</dbReference>
<accession>A0ABU2WH15</accession>
<feature type="transmembrane region" description="Helical" evidence="8">
    <location>
        <begin position="317"/>
        <end position="337"/>
    </location>
</feature>
<feature type="transmembrane region" description="Helical" evidence="8">
    <location>
        <begin position="215"/>
        <end position="234"/>
    </location>
</feature>
<feature type="transmembrane region" description="Helical" evidence="8">
    <location>
        <begin position="286"/>
        <end position="305"/>
    </location>
</feature>
<dbReference type="RefSeq" id="WP_311363946.1">
    <property type="nucleotide sequence ID" value="NZ_JAVRIC010000004.1"/>
</dbReference>
<comment type="subcellular location">
    <subcellularLocation>
        <location evidence="1">Cell membrane</location>
        <topology evidence="1">Multi-pass membrane protein</topology>
    </subcellularLocation>
</comment>
<keyword evidence="11" id="KW-1185">Reference proteome</keyword>
<feature type="transmembrane region" description="Helical" evidence="8">
    <location>
        <begin position="349"/>
        <end position="370"/>
    </location>
</feature>
<comment type="similarity">
    <text evidence="2">Belongs to the major facilitator superfamily. EmrB family.</text>
</comment>
<feature type="transmembrane region" description="Helical" evidence="8">
    <location>
        <begin position="382"/>
        <end position="403"/>
    </location>
</feature>
<evidence type="ECO:0000256" key="2">
    <source>
        <dbReference type="ARBA" id="ARBA00008537"/>
    </source>
</evidence>
<evidence type="ECO:0000256" key="8">
    <source>
        <dbReference type="SAM" id="Phobius"/>
    </source>
</evidence>
<evidence type="ECO:0000256" key="5">
    <source>
        <dbReference type="ARBA" id="ARBA00022692"/>
    </source>
</evidence>
<feature type="domain" description="Major facilitator superfamily (MFS) profile" evidence="9">
    <location>
        <begin position="21"/>
        <end position="516"/>
    </location>
</feature>